<dbReference type="Gene3D" id="3.10.310.10">
    <property type="entry name" value="Diaminopimelate Epimerase, Chain A, domain 1"/>
    <property type="match status" value="2"/>
</dbReference>
<evidence type="ECO:0000256" key="4">
    <source>
        <dbReference type="ARBA" id="ARBA00013080"/>
    </source>
</evidence>
<comment type="similarity">
    <text evidence="3">Belongs to the diaminopimelate epimerase family.</text>
</comment>
<dbReference type="Pfam" id="PF01678">
    <property type="entry name" value="DAP_epimerase"/>
    <property type="match status" value="2"/>
</dbReference>
<evidence type="ECO:0000313" key="9">
    <source>
        <dbReference type="EMBL" id="CAD8688453.1"/>
    </source>
</evidence>
<evidence type="ECO:0000256" key="5">
    <source>
        <dbReference type="ARBA" id="ARBA00022605"/>
    </source>
</evidence>
<dbReference type="FunFam" id="3.10.310.10:FF:000009">
    <property type="entry name" value="Diaminopimelate epimerase chloroplastic"/>
    <property type="match status" value="1"/>
</dbReference>
<reference evidence="9" key="1">
    <citation type="submission" date="2021-01" db="EMBL/GenBank/DDBJ databases">
        <authorList>
            <person name="Corre E."/>
            <person name="Pelletier E."/>
            <person name="Niang G."/>
            <person name="Scheremetjew M."/>
            <person name="Finn R."/>
            <person name="Kale V."/>
            <person name="Holt S."/>
            <person name="Cochrane G."/>
            <person name="Meng A."/>
            <person name="Brown T."/>
            <person name="Cohen L."/>
        </authorList>
    </citation>
    <scope>NUCLEOTIDE SEQUENCE</scope>
    <source>
        <strain evidence="9">CCMP722</strain>
    </source>
</reference>
<dbReference type="PANTHER" id="PTHR31689:SF0">
    <property type="entry name" value="DIAMINOPIMELATE EPIMERASE"/>
    <property type="match status" value="1"/>
</dbReference>
<evidence type="ECO:0000256" key="3">
    <source>
        <dbReference type="ARBA" id="ARBA00010219"/>
    </source>
</evidence>
<dbReference type="NCBIfam" id="TIGR00652">
    <property type="entry name" value="DapF"/>
    <property type="match status" value="1"/>
</dbReference>
<dbReference type="FunFam" id="3.10.310.10:FF:000011">
    <property type="entry name" value="Diaminopimelate epimerase, chloroplastic"/>
    <property type="match status" value="1"/>
</dbReference>
<dbReference type="PANTHER" id="PTHR31689">
    <property type="entry name" value="DIAMINOPIMELATE EPIMERASE, CHLOROPLASTIC"/>
    <property type="match status" value="1"/>
</dbReference>
<evidence type="ECO:0000256" key="8">
    <source>
        <dbReference type="ARBA" id="ARBA00051712"/>
    </source>
</evidence>
<keyword evidence="6" id="KW-0457">Lysine biosynthesis</keyword>
<protein>
    <recommendedName>
        <fullName evidence="4">diaminopimelate epimerase</fullName>
        <ecNumber evidence="4">5.1.1.7</ecNumber>
    </recommendedName>
</protein>
<evidence type="ECO:0000256" key="6">
    <source>
        <dbReference type="ARBA" id="ARBA00023154"/>
    </source>
</evidence>
<dbReference type="GO" id="GO:0008837">
    <property type="term" value="F:diaminopimelate epimerase activity"/>
    <property type="evidence" value="ECO:0007669"/>
    <property type="project" value="UniProtKB-EC"/>
</dbReference>
<comment type="subcellular location">
    <subcellularLocation>
        <location evidence="1">Plastid</location>
        <location evidence="1">Chloroplast</location>
    </subcellularLocation>
</comment>
<dbReference type="EC" id="5.1.1.7" evidence="4"/>
<dbReference type="GO" id="GO:0005829">
    <property type="term" value="C:cytosol"/>
    <property type="evidence" value="ECO:0007669"/>
    <property type="project" value="TreeGrafter"/>
</dbReference>
<dbReference type="HAMAP" id="MF_00197">
    <property type="entry name" value="DAP_epimerase"/>
    <property type="match status" value="1"/>
</dbReference>
<dbReference type="SUPFAM" id="SSF54506">
    <property type="entry name" value="Diaminopimelate epimerase-like"/>
    <property type="match status" value="2"/>
</dbReference>
<sequence>MASFALSTAPAFGVKSARLSFKPAAKRSALRVAPRMSAGSVSFTKYQGLGNDFILVDNRDSDTPKVTEEQAVKLCDRNFGIGGDGVIFALPPNNDSSDYSMRIFNSDGSEPEMCGNGIRCLARFVADVDGKPPSTYKVDTLAGLIQPAVREDGYVAVDMGEPIFEPKQVPTTLDANTDDGKVVKAEIQVAGSKWTATLVSMGNPHNLIYSKDGEDIKVADIPLEAIGSEFENLDIFPARTNTEFVEVVNRGYVKMRVWERGAGITLACGTGACATVVAGVLEGRVDRECVVELPGGPLEIHWREADNKIIMTGPAEMVFSGSAILN</sequence>
<name>A0A7S0RW01_9CHLO</name>
<gene>
    <name evidence="9" type="ORF">POBO1169_LOCUS18637</name>
</gene>
<keyword evidence="7" id="KW-0413">Isomerase</keyword>
<dbReference type="UniPathway" id="UPA00034">
    <property type="reaction ID" value="UER00025"/>
</dbReference>
<dbReference type="InterPro" id="IPR001653">
    <property type="entry name" value="DAP_epimerase_DapF"/>
</dbReference>
<organism evidence="9">
    <name type="scientific">Pyramimonas obovata</name>
    <dbReference type="NCBI Taxonomy" id="1411642"/>
    <lineage>
        <taxon>Eukaryota</taxon>
        <taxon>Viridiplantae</taxon>
        <taxon>Chlorophyta</taxon>
        <taxon>Pyramimonadophyceae</taxon>
        <taxon>Pyramimonadales</taxon>
        <taxon>Pyramimonadaceae</taxon>
        <taxon>Pyramimonas</taxon>
        <taxon>Pyramimonas incertae sedis</taxon>
    </lineage>
</organism>
<dbReference type="GO" id="GO:0009089">
    <property type="term" value="P:lysine biosynthetic process via diaminopimelate"/>
    <property type="evidence" value="ECO:0007669"/>
    <property type="project" value="UniProtKB-UniPathway"/>
</dbReference>
<dbReference type="GO" id="GO:0009507">
    <property type="term" value="C:chloroplast"/>
    <property type="evidence" value="ECO:0007669"/>
    <property type="project" value="UniProtKB-SubCell"/>
</dbReference>
<dbReference type="PROSITE" id="PS01326">
    <property type="entry name" value="DAP_EPIMERASE"/>
    <property type="match status" value="1"/>
</dbReference>
<evidence type="ECO:0000256" key="2">
    <source>
        <dbReference type="ARBA" id="ARBA00005196"/>
    </source>
</evidence>
<keyword evidence="5" id="KW-0028">Amino-acid biosynthesis</keyword>
<dbReference type="EMBL" id="HBFA01037277">
    <property type="protein sequence ID" value="CAD8688453.1"/>
    <property type="molecule type" value="Transcribed_RNA"/>
</dbReference>
<evidence type="ECO:0000256" key="7">
    <source>
        <dbReference type="ARBA" id="ARBA00023235"/>
    </source>
</evidence>
<dbReference type="AlphaFoldDB" id="A0A7S0RW01"/>
<comment type="catalytic activity">
    <reaction evidence="8">
        <text>(2S,6S)-2,6-diaminopimelate = meso-2,6-diaminopimelate</text>
        <dbReference type="Rhea" id="RHEA:15393"/>
        <dbReference type="ChEBI" id="CHEBI:57609"/>
        <dbReference type="ChEBI" id="CHEBI:57791"/>
        <dbReference type="EC" id="5.1.1.7"/>
    </reaction>
</comment>
<comment type="pathway">
    <text evidence="2">Amino-acid biosynthesis; L-lysine biosynthesis via DAP pathway; DL-2,6-diaminopimelate from LL-2,6-diaminopimelate: step 1/1.</text>
</comment>
<evidence type="ECO:0000256" key="1">
    <source>
        <dbReference type="ARBA" id="ARBA00004229"/>
    </source>
</evidence>
<accession>A0A7S0RW01</accession>
<dbReference type="InterPro" id="IPR018510">
    <property type="entry name" value="DAP_epimerase_AS"/>
</dbReference>
<proteinExistence type="inferred from homology"/>